<accession>A0ABC8QPF6</accession>
<dbReference type="EMBL" id="CAUOFW020000001">
    <property type="protein sequence ID" value="CAK9133215.1"/>
    <property type="molecule type" value="Genomic_DNA"/>
</dbReference>
<evidence type="ECO:0000313" key="2">
    <source>
        <dbReference type="EMBL" id="CAK9133215.1"/>
    </source>
</evidence>
<protein>
    <submittedName>
        <fullName evidence="2">Uncharacterized protein</fullName>
    </submittedName>
</protein>
<dbReference type="AlphaFoldDB" id="A0ABC8QPF6"/>
<gene>
    <name evidence="2" type="ORF">ILEXP_LOCUS90</name>
</gene>
<reference evidence="2 3" key="1">
    <citation type="submission" date="2024-02" db="EMBL/GenBank/DDBJ databases">
        <authorList>
            <person name="Vignale AGUSTIN F."/>
            <person name="Sosa J E."/>
            <person name="Modenutti C."/>
        </authorList>
    </citation>
    <scope>NUCLEOTIDE SEQUENCE [LARGE SCALE GENOMIC DNA]</scope>
</reference>
<name>A0ABC8QPF6_9AQUA</name>
<comment type="caution">
    <text evidence="2">The sequence shown here is derived from an EMBL/GenBank/DDBJ whole genome shotgun (WGS) entry which is preliminary data.</text>
</comment>
<evidence type="ECO:0000256" key="1">
    <source>
        <dbReference type="SAM" id="MobiDB-lite"/>
    </source>
</evidence>
<feature type="region of interest" description="Disordered" evidence="1">
    <location>
        <begin position="56"/>
        <end position="80"/>
    </location>
</feature>
<sequence length="80" mass="8633">MVVQSTYPQISLPNELVSSTSAEPEPILVLSDDLVDFSPSLQSNIPEHLEVMVPPATTLVPTPTNKSPSRSEDSLTTISR</sequence>
<keyword evidence="3" id="KW-1185">Reference proteome</keyword>
<proteinExistence type="predicted"/>
<evidence type="ECO:0000313" key="3">
    <source>
        <dbReference type="Proteomes" id="UP001642360"/>
    </source>
</evidence>
<dbReference type="Proteomes" id="UP001642360">
    <property type="component" value="Unassembled WGS sequence"/>
</dbReference>
<organism evidence="2 3">
    <name type="scientific">Ilex paraguariensis</name>
    <name type="common">yerba mate</name>
    <dbReference type="NCBI Taxonomy" id="185542"/>
    <lineage>
        <taxon>Eukaryota</taxon>
        <taxon>Viridiplantae</taxon>
        <taxon>Streptophyta</taxon>
        <taxon>Embryophyta</taxon>
        <taxon>Tracheophyta</taxon>
        <taxon>Spermatophyta</taxon>
        <taxon>Magnoliopsida</taxon>
        <taxon>eudicotyledons</taxon>
        <taxon>Gunneridae</taxon>
        <taxon>Pentapetalae</taxon>
        <taxon>asterids</taxon>
        <taxon>campanulids</taxon>
        <taxon>Aquifoliales</taxon>
        <taxon>Aquifoliaceae</taxon>
        <taxon>Ilex</taxon>
    </lineage>
</organism>